<gene>
    <name evidence="2" type="ORF">Tci_612684</name>
</gene>
<sequence length="517" mass="58543">MVHHHSIRLKMDNKKSIVNLEYFREMLHICPRLPGQTFDELPFKEEILAFLRFLGHSREIKKLTDAQFLWGLYHKKIVDFAYLLWEDFVYQVEHKDAKKSNEMYYPMFTKVIIHYFMTKDPSIPRRKKVNWQYVRDDQMFTTIKLFSRHQNTQQFGVMFPIELTNKDIRNTKAYKEYYAVASEAPPPKTKASVRKTKSSFDTSITPPTAAGTGLSTSAKGKQPAKAFKAKSLTVLFEVAMTEAEKLKLATKRSLQETHIPQASGLGTDEGTGIIPGVLDDDDDQDEGDDDDDQDEGDDDDQDTDEEDDEGNDYDNLGLNVGSEEGQDAEDDEDELYRDMDVEAPTIVASLTLSAPNLTPSTIPTISTVPQAPTPPTTTPSNFLQDLPNFGSIVQRYMDQQMNEAVKRRRDDDANKDEEPFAGSDRGSKRRREGNEPKSASALKEKVTKTTGKFTQGSKSQQKTTSESAPAEESMQTTHNLIEPSHQEFKTGVADDQPIVEASQHPEWFQQQKKTSNS</sequence>
<feature type="compositionally biased region" description="Polar residues" evidence="1">
    <location>
        <begin position="448"/>
        <end position="479"/>
    </location>
</feature>
<organism evidence="2">
    <name type="scientific">Tanacetum cinerariifolium</name>
    <name type="common">Dalmatian daisy</name>
    <name type="synonym">Chrysanthemum cinerariifolium</name>
    <dbReference type="NCBI Taxonomy" id="118510"/>
    <lineage>
        <taxon>Eukaryota</taxon>
        <taxon>Viridiplantae</taxon>
        <taxon>Streptophyta</taxon>
        <taxon>Embryophyta</taxon>
        <taxon>Tracheophyta</taxon>
        <taxon>Spermatophyta</taxon>
        <taxon>Magnoliopsida</taxon>
        <taxon>eudicotyledons</taxon>
        <taxon>Gunneridae</taxon>
        <taxon>Pentapetalae</taxon>
        <taxon>asterids</taxon>
        <taxon>campanulids</taxon>
        <taxon>Asterales</taxon>
        <taxon>Asteraceae</taxon>
        <taxon>Asteroideae</taxon>
        <taxon>Anthemideae</taxon>
        <taxon>Anthemidinae</taxon>
        <taxon>Tanacetum</taxon>
    </lineage>
</organism>
<dbReference type="AlphaFoldDB" id="A0A699JK72"/>
<feature type="compositionally biased region" description="Acidic residues" evidence="1">
    <location>
        <begin position="278"/>
        <end position="312"/>
    </location>
</feature>
<feature type="compositionally biased region" description="Low complexity" evidence="1">
    <location>
        <begin position="358"/>
        <end position="367"/>
    </location>
</feature>
<name>A0A699JK72_TANCI</name>
<comment type="caution">
    <text evidence="2">The sequence shown here is derived from an EMBL/GenBank/DDBJ whole genome shotgun (WGS) entry which is preliminary data.</text>
</comment>
<evidence type="ECO:0000313" key="2">
    <source>
        <dbReference type="EMBL" id="GFA40712.1"/>
    </source>
</evidence>
<feature type="compositionally biased region" description="Acidic residues" evidence="1">
    <location>
        <begin position="324"/>
        <end position="335"/>
    </location>
</feature>
<feature type="compositionally biased region" description="Basic and acidic residues" evidence="1">
    <location>
        <begin position="404"/>
        <end position="418"/>
    </location>
</feature>
<evidence type="ECO:0000256" key="1">
    <source>
        <dbReference type="SAM" id="MobiDB-lite"/>
    </source>
</evidence>
<reference evidence="2" key="1">
    <citation type="journal article" date="2019" name="Sci. Rep.">
        <title>Draft genome of Tanacetum cinerariifolium, the natural source of mosquito coil.</title>
        <authorList>
            <person name="Yamashiro T."/>
            <person name="Shiraishi A."/>
            <person name="Satake H."/>
            <person name="Nakayama K."/>
        </authorList>
    </citation>
    <scope>NUCLEOTIDE SEQUENCE</scope>
</reference>
<feature type="region of interest" description="Disordered" evidence="1">
    <location>
        <begin position="355"/>
        <end position="517"/>
    </location>
</feature>
<proteinExistence type="predicted"/>
<accession>A0A699JK72</accession>
<dbReference type="EMBL" id="BKCJ010418623">
    <property type="protein sequence ID" value="GFA40712.1"/>
    <property type="molecule type" value="Genomic_DNA"/>
</dbReference>
<protein>
    <submittedName>
        <fullName evidence="2">Uncharacterized protein</fullName>
    </submittedName>
</protein>
<feature type="region of interest" description="Disordered" evidence="1">
    <location>
        <begin position="259"/>
        <end position="336"/>
    </location>
</feature>
<feature type="region of interest" description="Disordered" evidence="1">
    <location>
        <begin position="186"/>
        <end position="223"/>
    </location>
</feature>
<feature type="compositionally biased region" description="Polar residues" evidence="1">
    <location>
        <begin position="508"/>
        <end position="517"/>
    </location>
</feature>